<dbReference type="InterPro" id="IPR028207">
    <property type="entry name" value="DNA_pol_B_palm_palm"/>
</dbReference>
<evidence type="ECO:0000256" key="1">
    <source>
        <dbReference type="ARBA" id="ARBA00001946"/>
    </source>
</evidence>
<evidence type="ECO:0000256" key="2">
    <source>
        <dbReference type="ARBA" id="ARBA00004123"/>
    </source>
</evidence>
<keyword evidence="10" id="KW-1185">Reference proteome</keyword>
<keyword evidence="7" id="KW-0472">Membrane</keyword>
<dbReference type="SMART" id="SM00483">
    <property type="entry name" value="POLXc"/>
    <property type="match status" value="1"/>
</dbReference>
<dbReference type="InterPro" id="IPR027421">
    <property type="entry name" value="DNA_pol_lamdba_lyase_dom_sf"/>
</dbReference>
<dbReference type="PRINTS" id="PR00869">
    <property type="entry name" value="DNAPOLX"/>
</dbReference>
<dbReference type="Proteomes" id="UP001460270">
    <property type="component" value="Unassembled WGS sequence"/>
</dbReference>
<feature type="region of interest" description="Disordered" evidence="6">
    <location>
        <begin position="537"/>
        <end position="557"/>
    </location>
</feature>
<dbReference type="InterPro" id="IPR043519">
    <property type="entry name" value="NT_sf"/>
</dbReference>
<keyword evidence="3" id="KW-0479">Metal-binding</keyword>
<dbReference type="Pfam" id="PF14792">
    <property type="entry name" value="DNA_pol_B_palm"/>
    <property type="match status" value="1"/>
</dbReference>
<evidence type="ECO:0000256" key="6">
    <source>
        <dbReference type="SAM" id="MobiDB-lite"/>
    </source>
</evidence>
<accession>A0AAW0NTW4</accession>
<proteinExistence type="predicted"/>
<comment type="caution">
    <text evidence="9">The sequence shown here is derived from an EMBL/GenBank/DDBJ whole genome shotgun (WGS) entry which is preliminary data.</text>
</comment>
<evidence type="ECO:0000313" key="9">
    <source>
        <dbReference type="EMBL" id="KAK7901620.1"/>
    </source>
</evidence>
<protein>
    <recommendedName>
        <fullName evidence="8">DNA-directed DNA polymerase X domain-containing protein</fullName>
    </recommendedName>
</protein>
<dbReference type="GO" id="GO:0003677">
    <property type="term" value="F:DNA binding"/>
    <property type="evidence" value="ECO:0007669"/>
    <property type="project" value="InterPro"/>
</dbReference>
<reference evidence="10" key="1">
    <citation type="submission" date="2024-04" db="EMBL/GenBank/DDBJ databases">
        <title>Salinicola lusitanus LLJ914,a marine bacterium isolated from the Okinawa Trough.</title>
        <authorList>
            <person name="Li J."/>
        </authorList>
    </citation>
    <scope>NUCLEOTIDE SEQUENCE [LARGE SCALE GENOMIC DNA]</scope>
</reference>
<dbReference type="PRINTS" id="PR00871">
    <property type="entry name" value="DNAPOLXTDT"/>
</dbReference>
<dbReference type="InterPro" id="IPR018944">
    <property type="entry name" value="DNA_pol_lambd_fingers_domain"/>
</dbReference>
<keyword evidence="7" id="KW-0812">Transmembrane</keyword>
<evidence type="ECO:0000256" key="4">
    <source>
        <dbReference type="ARBA" id="ARBA00022842"/>
    </source>
</evidence>
<dbReference type="AlphaFoldDB" id="A0AAW0NTW4"/>
<dbReference type="GO" id="GO:0046872">
    <property type="term" value="F:metal ion binding"/>
    <property type="evidence" value="ECO:0007669"/>
    <property type="project" value="UniProtKB-KW"/>
</dbReference>
<dbReference type="GO" id="GO:0003887">
    <property type="term" value="F:DNA-directed DNA polymerase activity"/>
    <property type="evidence" value="ECO:0007669"/>
    <property type="project" value="InterPro"/>
</dbReference>
<dbReference type="GO" id="GO:0003912">
    <property type="term" value="F:DNA nucleotidylexotransferase activity"/>
    <property type="evidence" value="ECO:0007669"/>
    <property type="project" value="TreeGrafter"/>
</dbReference>
<keyword evidence="4" id="KW-0460">Magnesium</keyword>
<evidence type="ECO:0000259" key="8">
    <source>
        <dbReference type="SMART" id="SM00483"/>
    </source>
</evidence>
<sequence>MTFFTLFPALSHLFTLSFSLSSSTLPLLPFFFCPSLLSLSPSPWSFFVYTLHFAPLFFSLSFPFSCLSLFYPSRSHSLSTSHSLFFSTTLSLPLSCPSLLFLSVSLPNSPSLSFSLALSHSFSVTPYTFSLSAPPLLFTPLSSPQRLSFSFPRPSLLSHSLSNYLHLNRSPNTDALEVLVEHYELSEQEGPCVGFRRAASVLKSLSWSVDSVRSTEGLPSVGAKTKTLIQEILQHGRSFEVEKILADEKYQTLKCVRVGPKTADKWYRQGLRSLSQILAHPGIQLNRMQQHGFLHYADLQRGIRADEARAVEAVIGETVRRVAPNAQVALTGGFRREGVGHDVDFIVTTAEEERQSSLLPLIIERLQEQQFERDLRRFARVERNMLLDNHGLYDKTQELHLDEDGFQQYFGLTRAQFDNRLSRIGACITQQDTYRHSIPAVECLSICLQFVDINMCGKTVRECRRSVVSEWETQTSNASEDGFSQLLRLSQLCAKLQPPQRRKRYRSDRTHQPVCQERWDPWFILRSCDACLRSDRTRGGRTRGERTRGRGREGVRSVSQGDGRFLVYKLLEIMTKPDPESKINFPKQHQATLLHSVKLSKLGLTKS</sequence>
<comment type="subcellular location">
    <subcellularLocation>
        <location evidence="2">Nucleus</location>
    </subcellularLocation>
</comment>
<feature type="transmembrane region" description="Helical" evidence="7">
    <location>
        <begin position="46"/>
        <end position="71"/>
    </location>
</feature>
<feature type="transmembrane region" description="Helical" evidence="7">
    <location>
        <begin position="83"/>
        <end position="106"/>
    </location>
</feature>
<dbReference type="Pfam" id="PF10391">
    <property type="entry name" value="DNA_pol_lambd_f"/>
    <property type="match status" value="1"/>
</dbReference>
<dbReference type="GO" id="GO:0005634">
    <property type="term" value="C:nucleus"/>
    <property type="evidence" value="ECO:0007669"/>
    <property type="project" value="UniProtKB-SubCell"/>
</dbReference>
<keyword evidence="5" id="KW-0539">Nucleus</keyword>
<dbReference type="GO" id="GO:0006303">
    <property type="term" value="P:double-strand break repair via nonhomologous end joining"/>
    <property type="evidence" value="ECO:0007669"/>
    <property type="project" value="TreeGrafter"/>
</dbReference>
<evidence type="ECO:0000256" key="5">
    <source>
        <dbReference type="ARBA" id="ARBA00023242"/>
    </source>
</evidence>
<organism evidence="9 10">
    <name type="scientific">Mugilogobius chulae</name>
    <name type="common">yellowstripe goby</name>
    <dbReference type="NCBI Taxonomy" id="88201"/>
    <lineage>
        <taxon>Eukaryota</taxon>
        <taxon>Metazoa</taxon>
        <taxon>Chordata</taxon>
        <taxon>Craniata</taxon>
        <taxon>Vertebrata</taxon>
        <taxon>Euteleostomi</taxon>
        <taxon>Actinopterygii</taxon>
        <taxon>Neopterygii</taxon>
        <taxon>Teleostei</taxon>
        <taxon>Neoteleostei</taxon>
        <taxon>Acanthomorphata</taxon>
        <taxon>Gobiaria</taxon>
        <taxon>Gobiiformes</taxon>
        <taxon>Gobioidei</taxon>
        <taxon>Gobiidae</taxon>
        <taxon>Gobionellinae</taxon>
        <taxon>Mugilogobius</taxon>
    </lineage>
</organism>
<dbReference type="EMBL" id="JBBPFD010000013">
    <property type="protein sequence ID" value="KAK7901620.1"/>
    <property type="molecule type" value="Genomic_DNA"/>
</dbReference>
<keyword evidence="7" id="KW-1133">Transmembrane helix</keyword>
<comment type="cofactor">
    <cofactor evidence="1">
        <name>Mg(2+)</name>
        <dbReference type="ChEBI" id="CHEBI:18420"/>
    </cofactor>
</comment>
<evidence type="ECO:0000256" key="3">
    <source>
        <dbReference type="ARBA" id="ARBA00022723"/>
    </source>
</evidence>
<dbReference type="SUPFAM" id="SSF81585">
    <property type="entry name" value="PsbU/PolX domain-like"/>
    <property type="match status" value="1"/>
</dbReference>
<evidence type="ECO:0000256" key="7">
    <source>
        <dbReference type="SAM" id="Phobius"/>
    </source>
</evidence>
<gene>
    <name evidence="9" type="ORF">WMY93_018389</name>
</gene>
<dbReference type="SUPFAM" id="SSF81301">
    <property type="entry name" value="Nucleotidyltransferase"/>
    <property type="match status" value="1"/>
</dbReference>
<feature type="compositionally biased region" description="Basic and acidic residues" evidence="6">
    <location>
        <begin position="537"/>
        <end position="555"/>
    </location>
</feature>
<dbReference type="Gene3D" id="1.10.150.110">
    <property type="entry name" value="DNA polymerase beta, N-terminal domain-like"/>
    <property type="match status" value="1"/>
</dbReference>
<dbReference type="InterPro" id="IPR001726">
    <property type="entry name" value="TdT/Mu"/>
</dbReference>
<dbReference type="SUPFAM" id="SSF47802">
    <property type="entry name" value="DNA polymerase beta, N-terminal domain-like"/>
    <property type="match status" value="1"/>
</dbReference>
<evidence type="ECO:0000313" key="10">
    <source>
        <dbReference type="Proteomes" id="UP001460270"/>
    </source>
</evidence>
<dbReference type="Gene3D" id="3.30.460.10">
    <property type="entry name" value="Beta Polymerase, domain 2"/>
    <property type="match status" value="1"/>
</dbReference>
<dbReference type="PANTHER" id="PTHR11276:SF21">
    <property type="entry name" value="DNA NUCLEOTIDYLEXOTRANSFERASE"/>
    <property type="match status" value="1"/>
</dbReference>
<name>A0AAW0NTW4_9GOBI</name>
<dbReference type="PANTHER" id="PTHR11276">
    <property type="entry name" value="DNA POLYMERASE TYPE-X FAMILY MEMBER"/>
    <property type="match status" value="1"/>
</dbReference>
<dbReference type="InterPro" id="IPR022312">
    <property type="entry name" value="DNA_pol_X"/>
</dbReference>
<dbReference type="Gene3D" id="1.10.150.20">
    <property type="entry name" value="5' to 3' exonuclease, C-terminal subdomain"/>
    <property type="match status" value="1"/>
</dbReference>
<dbReference type="InterPro" id="IPR002054">
    <property type="entry name" value="DNA-dir_DNA_pol_X"/>
</dbReference>
<feature type="domain" description="DNA-directed DNA polymerase X" evidence="8">
    <location>
        <begin position="166"/>
        <end position="421"/>
    </location>
</feature>